<dbReference type="GO" id="GO:0016323">
    <property type="term" value="C:basolateral plasma membrane"/>
    <property type="evidence" value="ECO:0007669"/>
    <property type="project" value="UniProtKB-SubCell"/>
</dbReference>
<dbReference type="InterPro" id="IPR013106">
    <property type="entry name" value="Ig_V-set"/>
</dbReference>
<comment type="caution">
    <text evidence="9">The sequence shown here is derived from an EMBL/GenBank/DDBJ whole genome shotgun (WGS) entry which is preliminary data.</text>
</comment>
<name>A0A9D3NKP0_9TELE</name>
<reference evidence="9 10" key="1">
    <citation type="submission" date="2021-06" db="EMBL/GenBank/DDBJ databases">
        <title>Chromosome-level genome assembly of the red-tail catfish (Hemibagrus wyckioides).</title>
        <authorList>
            <person name="Shao F."/>
        </authorList>
    </citation>
    <scope>NUCLEOTIDE SEQUENCE [LARGE SCALE GENOMIC DNA]</scope>
    <source>
        <strain evidence="9">EC202008001</strain>
        <tissue evidence="9">Blood</tissue>
    </source>
</reference>
<dbReference type="Proteomes" id="UP000824219">
    <property type="component" value="Linkage Group LG16"/>
</dbReference>
<evidence type="ECO:0000256" key="5">
    <source>
        <dbReference type="ARBA" id="ARBA00023768"/>
    </source>
</evidence>
<dbReference type="PROSITE" id="PS50835">
    <property type="entry name" value="IG_LIKE"/>
    <property type="match status" value="2"/>
</dbReference>
<dbReference type="InterPro" id="IPR052307">
    <property type="entry name" value="EJ_Adhesion_Regulator"/>
</dbReference>
<evidence type="ECO:0000256" key="2">
    <source>
        <dbReference type="ARBA" id="ARBA00004536"/>
    </source>
</evidence>
<evidence type="ECO:0000256" key="3">
    <source>
        <dbReference type="ARBA" id="ARBA00022427"/>
    </source>
</evidence>
<keyword evidence="10" id="KW-1185">Reference proteome</keyword>
<dbReference type="InterPro" id="IPR007110">
    <property type="entry name" value="Ig-like_dom"/>
</dbReference>
<dbReference type="InterPro" id="IPR003598">
    <property type="entry name" value="Ig_sub2"/>
</dbReference>
<evidence type="ECO:0000313" key="10">
    <source>
        <dbReference type="Proteomes" id="UP000824219"/>
    </source>
</evidence>
<feature type="region of interest" description="Disordered" evidence="6">
    <location>
        <begin position="336"/>
        <end position="357"/>
    </location>
</feature>
<feature type="transmembrane region" description="Helical" evidence="7">
    <location>
        <begin position="299"/>
        <end position="323"/>
    </location>
</feature>
<dbReference type="Pfam" id="PF13895">
    <property type="entry name" value="Ig_2"/>
    <property type="match status" value="1"/>
</dbReference>
<evidence type="ECO:0000256" key="7">
    <source>
        <dbReference type="SAM" id="Phobius"/>
    </source>
</evidence>
<dbReference type="SMART" id="SM00409">
    <property type="entry name" value="IG"/>
    <property type="match status" value="2"/>
</dbReference>
<dbReference type="PANTHER" id="PTHR44468">
    <property type="entry name" value="COXSACKIEVIRUS AND ADENOVIRUS RECEPTOR-RELATED"/>
    <property type="match status" value="1"/>
</dbReference>
<feature type="domain" description="Ig-like" evidence="8">
    <location>
        <begin position="53"/>
        <end position="198"/>
    </location>
</feature>
<keyword evidence="4" id="KW-0965">Cell junction</keyword>
<evidence type="ECO:0000256" key="4">
    <source>
        <dbReference type="ARBA" id="ARBA00022949"/>
    </source>
</evidence>
<keyword evidence="7" id="KW-1133">Transmembrane helix</keyword>
<dbReference type="PANTHER" id="PTHR44468:SF1">
    <property type="entry name" value="V-SET AND IMMUNOGLOBULIN DOMAIN CONTAINING 8A ISOFORM 1"/>
    <property type="match status" value="1"/>
</dbReference>
<comment type="subcellular location">
    <subcellularLocation>
        <location evidence="5">Basolateral cell membrane</location>
        <topology evidence="5">Single-pass type I membrane protein</topology>
    </subcellularLocation>
    <subcellularLocation>
        <location evidence="2">Cell junction</location>
        <location evidence="2">Adherens junction</location>
    </subcellularLocation>
    <subcellularLocation>
        <location evidence="1">Cell junction</location>
        <location evidence="1">Tight junction</location>
    </subcellularLocation>
</comment>
<keyword evidence="7" id="KW-0472">Membrane</keyword>
<dbReference type="InterPro" id="IPR013783">
    <property type="entry name" value="Ig-like_fold"/>
</dbReference>
<evidence type="ECO:0000256" key="1">
    <source>
        <dbReference type="ARBA" id="ARBA00004435"/>
    </source>
</evidence>
<dbReference type="InterPro" id="IPR003599">
    <property type="entry name" value="Ig_sub"/>
</dbReference>
<dbReference type="EMBL" id="JAHKSW010000016">
    <property type="protein sequence ID" value="KAG7322948.1"/>
    <property type="molecule type" value="Genomic_DNA"/>
</dbReference>
<feature type="domain" description="Ig-like" evidence="8">
    <location>
        <begin position="203"/>
        <end position="287"/>
    </location>
</feature>
<proteinExistence type="predicted"/>
<dbReference type="GO" id="GO:0005912">
    <property type="term" value="C:adherens junction"/>
    <property type="evidence" value="ECO:0007669"/>
    <property type="project" value="UniProtKB-SubCell"/>
</dbReference>
<dbReference type="Pfam" id="PF07686">
    <property type="entry name" value="V-set"/>
    <property type="match status" value="1"/>
</dbReference>
<dbReference type="GO" id="GO:0005923">
    <property type="term" value="C:bicellular tight junction"/>
    <property type="evidence" value="ECO:0007669"/>
    <property type="project" value="UniProtKB-SubCell"/>
</dbReference>
<evidence type="ECO:0000256" key="6">
    <source>
        <dbReference type="SAM" id="MobiDB-lite"/>
    </source>
</evidence>
<dbReference type="Gene3D" id="2.60.40.10">
    <property type="entry name" value="Immunoglobulins"/>
    <property type="match status" value="2"/>
</dbReference>
<sequence length="394" mass="43675">MSVLKKEEQMIFMLVKHRLYTFNHAWIVVSVTEDGIIPSEQDLHRNLKMSRVPALQLPPSRVFLQLWVASVLFCAGMTLAMKITSTGPQTLQLAQGDQKTLGCTYTPGPEDVGELDIEWTLVTPDTTQKDIVFLSFSGGQKYFHGDLAFMKGVDFAVGDPSKGDASLSIAELTAEHTGTYQCKVKKAPGLDMSKTTLLILERPSAPKCWVEGGEGVGTSVSLHCRSDRGTPPIQYVWRRESGGPIPPTITQDPFLGDLFIANHSLDLAGIYACEVSNAVGKQQCRINLQATRPPNRAGVIAGIVCGCLLLIAIILIILLLLCFRCRSQRRRYEKEFSNEIREDVPAPESRPPSRVSSLHSRQIYSQMNQTEQRAPSTSTGYMLPKYHDQYGYIV</sequence>
<keyword evidence="7" id="KW-0812">Transmembrane</keyword>
<dbReference type="SMART" id="SM00408">
    <property type="entry name" value="IGc2"/>
    <property type="match status" value="1"/>
</dbReference>
<organism evidence="9 10">
    <name type="scientific">Hemibagrus wyckioides</name>
    <dbReference type="NCBI Taxonomy" id="337641"/>
    <lineage>
        <taxon>Eukaryota</taxon>
        <taxon>Metazoa</taxon>
        <taxon>Chordata</taxon>
        <taxon>Craniata</taxon>
        <taxon>Vertebrata</taxon>
        <taxon>Euteleostomi</taxon>
        <taxon>Actinopterygii</taxon>
        <taxon>Neopterygii</taxon>
        <taxon>Teleostei</taxon>
        <taxon>Ostariophysi</taxon>
        <taxon>Siluriformes</taxon>
        <taxon>Bagridae</taxon>
        <taxon>Hemibagrus</taxon>
    </lineage>
</organism>
<dbReference type="CDD" id="cd00096">
    <property type="entry name" value="Ig"/>
    <property type="match status" value="1"/>
</dbReference>
<dbReference type="AlphaFoldDB" id="A0A9D3NKP0"/>
<accession>A0A9D3NKP0</accession>
<dbReference type="InterPro" id="IPR036179">
    <property type="entry name" value="Ig-like_dom_sf"/>
</dbReference>
<protein>
    <recommendedName>
        <fullName evidence="8">Ig-like domain-containing protein</fullName>
    </recommendedName>
</protein>
<dbReference type="OrthoDB" id="10045577at2759"/>
<keyword evidence="3" id="KW-0796">Tight junction</keyword>
<dbReference type="SUPFAM" id="SSF48726">
    <property type="entry name" value="Immunoglobulin"/>
    <property type="match status" value="2"/>
</dbReference>
<evidence type="ECO:0000259" key="8">
    <source>
        <dbReference type="PROSITE" id="PS50835"/>
    </source>
</evidence>
<gene>
    <name evidence="9" type="ORF">KOW79_014294</name>
</gene>
<evidence type="ECO:0000313" key="9">
    <source>
        <dbReference type="EMBL" id="KAG7322948.1"/>
    </source>
</evidence>